<dbReference type="EMBL" id="JANPWB010000006">
    <property type="protein sequence ID" value="KAJ1175812.1"/>
    <property type="molecule type" value="Genomic_DNA"/>
</dbReference>
<dbReference type="GO" id="GO:0046627">
    <property type="term" value="P:negative regulation of insulin receptor signaling pathway"/>
    <property type="evidence" value="ECO:0007669"/>
    <property type="project" value="TreeGrafter"/>
</dbReference>
<accession>A0AAV7TGW7</accession>
<dbReference type="InterPro" id="IPR039664">
    <property type="entry name" value="GRB/APBB1IP"/>
</dbReference>
<sequence length="152" mass="17486">MLLSASTFPEIHGYLHVKDNGKKSWKKMFFLLRRSGLYYSTKGTSKEPRYLQFFSEFNNADVYLLLSVKQTHGAPTKYGFCLKHNKAGGTGDVKLLCADDEESRTCWVTAIRVFKYGMQLHQNYLRPLQTKSEPSSHNVSPTVCMITFFDRI</sequence>
<dbReference type="InterPro" id="IPR001849">
    <property type="entry name" value="PH_domain"/>
</dbReference>
<dbReference type="PROSITE" id="PS50003">
    <property type="entry name" value="PH_DOMAIN"/>
    <property type="match status" value="1"/>
</dbReference>
<reference evidence="2" key="1">
    <citation type="journal article" date="2022" name="bioRxiv">
        <title>Sequencing and chromosome-scale assembly of the giantPleurodeles waltlgenome.</title>
        <authorList>
            <person name="Brown T."/>
            <person name="Elewa A."/>
            <person name="Iarovenko S."/>
            <person name="Subramanian E."/>
            <person name="Araus A.J."/>
            <person name="Petzold A."/>
            <person name="Susuki M."/>
            <person name="Suzuki K.-i.T."/>
            <person name="Hayashi T."/>
            <person name="Toyoda A."/>
            <person name="Oliveira C."/>
            <person name="Osipova E."/>
            <person name="Leigh N.D."/>
            <person name="Simon A."/>
            <person name="Yun M.H."/>
        </authorList>
    </citation>
    <scope>NUCLEOTIDE SEQUENCE</scope>
    <source>
        <strain evidence="2">20211129_DDA</strain>
        <tissue evidence="2">Liver</tissue>
    </source>
</reference>
<dbReference type="InterPro" id="IPR011993">
    <property type="entry name" value="PH-like_dom_sf"/>
</dbReference>
<protein>
    <recommendedName>
        <fullName evidence="1">PH domain-containing protein</fullName>
    </recommendedName>
</protein>
<feature type="domain" description="PH" evidence="1">
    <location>
        <begin position="8"/>
        <end position="116"/>
    </location>
</feature>
<organism evidence="2 3">
    <name type="scientific">Pleurodeles waltl</name>
    <name type="common">Iberian ribbed newt</name>
    <dbReference type="NCBI Taxonomy" id="8319"/>
    <lineage>
        <taxon>Eukaryota</taxon>
        <taxon>Metazoa</taxon>
        <taxon>Chordata</taxon>
        <taxon>Craniata</taxon>
        <taxon>Vertebrata</taxon>
        <taxon>Euteleostomi</taxon>
        <taxon>Amphibia</taxon>
        <taxon>Batrachia</taxon>
        <taxon>Caudata</taxon>
        <taxon>Salamandroidea</taxon>
        <taxon>Salamandridae</taxon>
        <taxon>Pleurodelinae</taxon>
        <taxon>Pleurodeles</taxon>
    </lineage>
</organism>
<dbReference type="AlphaFoldDB" id="A0AAV7TGW7"/>
<dbReference type="SMART" id="SM00233">
    <property type="entry name" value="PH"/>
    <property type="match status" value="1"/>
</dbReference>
<evidence type="ECO:0000313" key="2">
    <source>
        <dbReference type="EMBL" id="KAJ1175812.1"/>
    </source>
</evidence>
<gene>
    <name evidence="2" type="ORF">NDU88_001097</name>
</gene>
<dbReference type="CDD" id="cd01259">
    <property type="entry name" value="PH_APBB1IP"/>
    <property type="match status" value="1"/>
</dbReference>
<comment type="caution">
    <text evidence="2">The sequence shown here is derived from an EMBL/GenBank/DDBJ whole genome shotgun (WGS) entry which is preliminary data.</text>
</comment>
<dbReference type="PANTHER" id="PTHR11243:SF22">
    <property type="entry name" value="GROWTH FACTOR RECEPTOR-BOUND PROTEIN 14"/>
    <property type="match status" value="1"/>
</dbReference>
<dbReference type="Gene3D" id="2.30.29.30">
    <property type="entry name" value="Pleckstrin-homology domain (PH domain)/Phosphotyrosine-binding domain (PTB)"/>
    <property type="match status" value="1"/>
</dbReference>
<dbReference type="Pfam" id="PF00169">
    <property type="entry name" value="PH"/>
    <property type="match status" value="1"/>
</dbReference>
<evidence type="ECO:0000259" key="1">
    <source>
        <dbReference type="PROSITE" id="PS50003"/>
    </source>
</evidence>
<keyword evidence="3" id="KW-1185">Reference proteome</keyword>
<dbReference type="PANTHER" id="PTHR11243">
    <property type="entry name" value="GROWTH FACTOR RECEPTOR-BOUND PROTEIN"/>
    <property type="match status" value="1"/>
</dbReference>
<dbReference type="GO" id="GO:0005886">
    <property type="term" value="C:plasma membrane"/>
    <property type="evidence" value="ECO:0007669"/>
    <property type="project" value="TreeGrafter"/>
</dbReference>
<dbReference type="InterPro" id="IPR039665">
    <property type="entry name" value="PH_APBB1IP"/>
</dbReference>
<dbReference type="Proteomes" id="UP001066276">
    <property type="component" value="Chromosome 3_2"/>
</dbReference>
<dbReference type="SUPFAM" id="SSF50729">
    <property type="entry name" value="PH domain-like"/>
    <property type="match status" value="1"/>
</dbReference>
<proteinExistence type="predicted"/>
<dbReference type="GO" id="GO:0005737">
    <property type="term" value="C:cytoplasm"/>
    <property type="evidence" value="ECO:0007669"/>
    <property type="project" value="TreeGrafter"/>
</dbReference>
<evidence type="ECO:0000313" key="3">
    <source>
        <dbReference type="Proteomes" id="UP001066276"/>
    </source>
</evidence>
<dbReference type="GO" id="GO:0008286">
    <property type="term" value="P:insulin receptor signaling pathway"/>
    <property type="evidence" value="ECO:0007669"/>
    <property type="project" value="TreeGrafter"/>
</dbReference>
<name>A0AAV7TGW7_PLEWA</name>